<reference evidence="2 3" key="1">
    <citation type="submission" date="2019-07" db="EMBL/GenBank/DDBJ databases">
        <title>Draft genome sequences of 15 bacterial species constituting the stable defined intestinal microbiota of the GM15 gnotobiotic mouse model.</title>
        <authorList>
            <person name="Elie C."/>
            <person name="Mathieu A."/>
            <person name="Saliou A."/>
            <person name="Darnaud M."/>
            <person name="Leulier F."/>
            <person name="Tamellini A."/>
        </authorList>
    </citation>
    <scope>NUCLEOTIDE SEQUENCE [LARGE SCALE GENOMIC DNA]</scope>
    <source>
        <strain evidence="3">ASF 502</strain>
    </source>
</reference>
<dbReference type="Proteomes" id="UP000474104">
    <property type="component" value="Unassembled WGS sequence"/>
</dbReference>
<dbReference type="CDD" id="cd06587">
    <property type="entry name" value="VOC"/>
    <property type="match status" value="1"/>
</dbReference>
<dbReference type="SUPFAM" id="SSF54593">
    <property type="entry name" value="Glyoxalase/Bleomycin resistance protein/Dihydroxybiphenyl dioxygenase"/>
    <property type="match status" value="1"/>
</dbReference>
<dbReference type="InterPro" id="IPR029068">
    <property type="entry name" value="Glyas_Bleomycin-R_OHBP_Dase"/>
</dbReference>
<evidence type="ECO:0000259" key="1">
    <source>
        <dbReference type="PROSITE" id="PS51819"/>
    </source>
</evidence>
<dbReference type="PROSITE" id="PS51819">
    <property type="entry name" value="VOC"/>
    <property type="match status" value="1"/>
</dbReference>
<dbReference type="InterPro" id="IPR037523">
    <property type="entry name" value="VOC_core"/>
</dbReference>
<evidence type="ECO:0000313" key="3">
    <source>
        <dbReference type="Proteomes" id="UP000474104"/>
    </source>
</evidence>
<name>A0A9X5C4K6_9FIRM</name>
<evidence type="ECO:0000313" key="2">
    <source>
        <dbReference type="EMBL" id="NDO67445.1"/>
    </source>
</evidence>
<dbReference type="Pfam" id="PF00903">
    <property type="entry name" value="Glyoxalase"/>
    <property type="match status" value="1"/>
</dbReference>
<proteinExistence type="predicted"/>
<comment type="caution">
    <text evidence="2">The sequence shown here is derived from an EMBL/GenBank/DDBJ whole genome shotgun (WGS) entry which is preliminary data.</text>
</comment>
<dbReference type="OrthoDB" id="192739at2"/>
<protein>
    <submittedName>
        <fullName evidence="2">VOC family protein</fullName>
    </submittedName>
</protein>
<organism evidence="2 3">
    <name type="scientific">Schaedlerella arabinosiphila</name>
    <dbReference type="NCBI Taxonomy" id="2044587"/>
    <lineage>
        <taxon>Bacteria</taxon>
        <taxon>Bacillati</taxon>
        <taxon>Bacillota</taxon>
        <taxon>Clostridia</taxon>
        <taxon>Lachnospirales</taxon>
        <taxon>Lachnospiraceae</taxon>
        <taxon>Schaedlerella</taxon>
    </lineage>
</organism>
<dbReference type="RefSeq" id="WP_004068764.1">
    <property type="nucleotide sequence ID" value="NZ_VIRB01000023.1"/>
</dbReference>
<gene>
    <name evidence="2" type="ORF">FMM80_01315</name>
</gene>
<sequence>MRFCWCTIKTKEMEKSREFYGGFLGMRAERSSSPAPGTEIVFFSDENRMEVELISKEEIPEWQGECPVTIGFRTDGFDRLLDESREKGILDLGPVRMGKDMECFFYS</sequence>
<dbReference type="EMBL" id="VIRB01000023">
    <property type="protein sequence ID" value="NDO67445.1"/>
    <property type="molecule type" value="Genomic_DNA"/>
</dbReference>
<dbReference type="Gene3D" id="3.10.180.10">
    <property type="entry name" value="2,3-Dihydroxybiphenyl 1,2-Dioxygenase, domain 1"/>
    <property type="match status" value="1"/>
</dbReference>
<dbReference type="AlphaFoldDB" id="A0A9X5C4K6"/>
<accession>A0A9X5C4K6</accession>
<feature type="domain" description="VOC" evidence="1">
    <location>
        <begin position="2"/>
        <end position="107"/>
    </location>
</feature>
<dbReference type="InterPro" id="IPR004360">
    <property type="entry name" value="Glyas_Fos-R_dOase_dom"/>
</dbReference>